<feature type="active site" description="Proton acceptor" evidence="4">
    <location>
        <position position="354"/>
    </location>
</feature>
<dbReference type="STRING" id="1334629.MFUL124B02_34190"/>
<dbReference type="PIRSF" id="PIRSF000429">
    <property type="entry name" value="Ac-CoA_Ac_transf"/>
    <property type="match status" value="1"/>
</dbReference>
<dbReference type="EMBL" id="FOIB01000002">
    <property type="protein sequence ID" value="SET52804.1"/>
    <property type="molecule type" value="Genomic_DNA"/>
</dbReference>
<organism evidence="8 11">
    <name type="scientific">Myxococcus fulvus</name>
    <dbReference type="NCBI Taxonomy" id="33"/>
    <lineage>
        <taxon>Bacteria</taxon>
        <taxon>Pseudomonadati</taxon>
        <taxon>Myxococcota</taxon>
        <taxon>Myxococcia</taxon>
        <taxon>Myxococcales</taxon>
        <taxon>Cystobacterineae</taxon>
        <taxon>Myxococcaceae</taxon>
        <taxon>Myxococcus</taxon>
    </lineage>
</organism>
<evidence type="ECO:0000256" key="5">
    <source>
        <dbReference type="RuleBase" id="RU003557"/>
    </source>
</evidence>
<name>A0A511SYA6_MYXFU</name>
<dbReference type="InterPro" id="IPR016039">
    <property type="entry name" value="Thiolase-like"/>
</dbReference>
<dbReference type="InterPro" id="IPR020610">
    <property type="entry name" value="Thiolase_AS"/>
</dbReference>
<feature type="domain" description="Thiolase C-terminal" evidence="7">
    <location>
        <begin position="275"/>
        <end position="396"/>
    </location>
</feature>
<dbReference type="InterPro" id="IPR020613">
    <property type="entry name" value="Thiolase_CS"/>
</dbReference>
<dbReference type="AlphaFoldDB" id="A0A511SYA6"/>
<evidence type="ECO:0000313" key="8">
    <source>
        <dbReference type="EMBL" id="GEN06303.1"/>
    </source>
</evidence>
<dbReference type="OrthoDB" id="4565318at2"/>
<evidence type="ECO:0000256" key="2">
    <source>
        <dbReference type="ARBA" id="ARBA00022679"/>
    </source>
</evidence>
<dbReference type="CDD" id="cd00751">
    <property type="entry name" value="thiolase"/>
    <property type="match status" value="1"/>
</dbReference>
<dbReference type="InterPro" id="IPR020616">
    <property type="entry name" value="Thiolase_N"/>
</dbReference>
<evidence type="ECO:0000256" key="1">
    <source>
        <dbReference type="ARBA" id="ARBA00010982"/>
    </source>
</evidence>
<dbReference type="RefSeq" id="WP_074950816.1">
    <property type="nucleotide sequence ID" value="NZ_BJXR01000014.1"/>
</dbReference>
<keyword evidence="2 5" id="KW-0808">Transferase</keyword>
<dbReference type="PROSITE" id="PS00099">
    <property type="entry name" value="THIOLASE_3"/>
    <property type="match status" value="1"/>
</dbReference>
<protein>
    <submittedName>
        <fullName evidence="8">Acetyl-CoA acetyltransferase</fullName>
    </submittedName>
    <submittedName>
        <fullName evidence="9">Acetyl-CoA acyltransferase 2</fullName>
    </submittedName>
</protein>
<evidence type="ECO:0000259" key="6">
    <source>
        <dbReference type="Pfam" id="PF00108"/>
    </source>
</evidence>
<reference evidence="8 11" key="2">
    <citation type="submission" date="2019-07" db="EMBL/GenBank/DDBJ databases">
        <title>Whole genome shotgun sequence of Myxococcus fulvus NBRC 100333.</title>
        <authorList>
            <person name="Hosoyama A."/>
            <person name="Uohara A."/>
            <person name="Ohji S."/>
            <person name="Ichikawa N."/>
        </authorList>
    </citation>
    <scope>NUCLEOTIDE SEQUENCE [LARGE SCALE GENOMIC DNA]</scope>
    <source>
        <strain evidence="8 11">NBRC 100333</strain>
    </source>
</reference>
<accession>A0A511SYA6</accession>
<feature type="active site" description="Proton acceptor" evidence="4">
    <location>
        <position position="384"/>
    </location>
</feature>
<comment type="caution">
    <text evidence="8">The sequence shown here is derived from an EMBL/GenBank/DDBJ whole genome shotgun (WGS) entry which is preliminary data.</text>
</comment>
<keyword evidence="10" id="KW-1185">Reference proteome</keyword>
<evidence type="ECO:0000313" key="11">
    <source>
        <dbReference type="Proteomes" id="UP000321514"/>
    </source>
</evidence>
<dbReference type="Proteomes" id="UP000321514">
    <property type="component" value="Unassembled WGS sequence"/>
</dbReference>
<evidence type="ECO:0000259" key="7">
    <source>
        <dbReference type="Pfam" id="PF02803"/>
    </source>
</evidence>
<reference evidence="9 10" key="1">
    <citation type="submission" date="2016-10" db="EMBL/GenBank/DDBJ databases">
        <authorList>
            <person name="Varghese N."/>
            <person name="Submissions S."/>
        </authorList>
    </citation>
    <scope>NUCLEOTIDE SEQUENCE [LARGE SCALE GENOMIC DNA]</scope>
    <source>
        <strain evidence="9 10">DSM 16525</strain>
    </source>
</reference>
<comment type="similarity">
    <text evidence="1 5">Belongs to the thiolase-like superfamily. Thiolase family.</text>
</comment>
<dbReference type="InterPro" id="IPR002155">
    <property type="entry name" value="Thiolase"/>
</dbReference>
<dbReference type="SUPFAM" id="SSF53901">
    <property type="entry name" value="Thiolase-like"/>
    <property type="match status" value="2"/>
</dbReference>
<feature type="active site" description="Acyl-thioester intermediate" evidence="4">
    <location>
        <position position="95"/>
    </location>
</feature>
<dbReference type="GO" id="GO:0003985">
    <property type="term" value="F:acetyl-CoA C-acetyltransferase activity"/>
    <property type="evidence" value="ECO:0007669"/>
    <property type="project" value="TreeGrafter"/>
</dbReference>
<sequence length="398" mass="41873">MKSVSKTEEIFFLSGKRTPFGTYGGSLKDLSATDLAVESAKAAFAQSKVSPELVQHVVYGNVVQTSADAIYLPRHVGLKTGVPIPVPALGVNRLCGSGFQAFVTAAELMLTEQASCVLAGGTESMSQAPHVIRGARWGLPLGKGSLEDMLWTALTDSYTGQPMALTAEQLAVDYALTQDQVDEYAVLTQKRFAAAQEAGRFQDEIAPVTLKGKKGDVVVSKDEHNRPETTVEGLRKLPKVFKKDGVVHAGAASGICDGAGSMVMATGSFVQKHGLKPIARLVNWGVSGCDPKVMGIGPAPAIRQLLERAQAKLSDVDLFEVNEAFAPQYLAVEKELGLPREQTNVNGGAIAVGHPLGASGARITTTLVYELKRRGGRYGIGSACIGGGQGIAVLVEAL</sequence>
<gene>
    <name evidence="8" type="primary">paaJ_1</name>
    <name evidence="8" type="ORF">MFU01_13400</name>
    <name evidence="9" type="ORF">SAMN05443572_102586</name>
</gene>
<evidence type="ECO:0000256" key="3">
    <source>
        <dbReference type="ARBA" id="ARBA00023315"/>
    </source>
</evidence>
<dbReference type="NCBIfam" id="TIGR01930">
    <property type="entry name" value="AcCoA-C-Actrans"/>
    <property type="match status" value="1"/>
</dbReference>
<feature type="domain" description="Thiolase N-terminal" evidence="6">
    <location>
        <begin position="13"/>
        <end position="266"/>
    </location>
</feature>
<dbReference type="PANTHER" id="PTHR18919:SF107">
    <property type="entry name" value="ACETYL-COA ACETYLTRANSFERASE, CYTOSOLIC"/>
    <property type="match status" value="1"/>
</dbReference>
<dbReference type="EMBL" id="BJXR01000014">
    <property type="protein sequence ID" value="GEN06303.1"/>
    <property type="molecule type" value="Genomic_DNA"/>
</dbReference>
<dbReference type="Proteomes" id="UP000183760">
    <property type="component" value="Unassembled WGS sequence"/>
</dbReference>
<dbReference type="Pfam" id="PF00108">
    <property type="entry name" value="Thiolase_N"/>
    <property type="match status" value="1"/>
</dbReference>
<evidence type="ECO:0000313" key="10">
    <source>
        <dbReference type="Proteomes" id="UP000183760"/>
    </source>
</evidence>
<keyword evidence="3 5" id="KW-0012">Acyltransferase</keyword>
<proteinExistence type="inferred from homology"/>
<dbReference type="Pfam" id="PF02803">
    <property type="entry name" value="Thiolase_C"/>
    <property type="match status" value="1"/>
</dbReference>
<evidence type="ECO:0000313" key="9">
    <source>
        <dbReference type="EMBL" id="SET52804.1"/>
    </source>
</evidence>
<evidence type="ECO:0000256" key="4">
    <source>
        <dbReference type="PIRSR" id="PIRSR000429-1"/>
    </source>
</evidence>
<dbReference type="GO" id="GO:0006635">
    <property type="term" value="P:fatty acid beta-oxidation"/>
    <property type="evidence" value="ECO:0007669"/>
    <property type="project" value="TreeGrafter"/>
</dbReference>
<dbReference type="InterPro" id="IPR020617">
    <property type="entry name" value="Thiolase_C"/>
</dbReference>
<dbReference type="PANTHER" id="PTHR18919">
    <property type="entry name" value="ACETYL-COA C-ACYLTRANSFERASE"/>
    <property type="match status" value="1"/>
</dbReference>
<dbReference type="FunFam" id="3.40.47.10:FF:000010">
    <property type="entry name" value="Acetyl-CoA acetyltransferase (Thiolase)"/>
    <property type="match status" value="1"/>
</dbReference>
<dbReference type="Gene3D" id="3.40.47.10">
    <property type="match status" value="2"/>
</dbReference>
<dbReference type="PROSITE" id="PS00737">
    <property type="entry name" value="THIOLASE_2"/>
    <property type="match status" value="1"/>
</dbReference>